<accession>A0A439D087</accession>
<keyword evidence="4" id="KW-1185">Reference proteome</keyword>
<dbReference type="Proteomes" id="UP000286045">
    <property type="component" value="Unassembled WGS sequence"/>
</dbReference>
<dbReference type="EMBL" id="RYZI01000232">
    <property type="protein sequence ID" value="RWA07864.1"/>
    <property type="molecule type" value="Genomic_DNA"/>
</dbReference>
<dbReference type="InterPro" id="IPR043504">
    <property type="entry name" value="Peptidase_S1_PA_chymotrypsin"/>
</dbReference>
<evidence type="ECO:0000256" key="2">
    <source>
        <dbReference type="SAM" id="MobiDB-lite"/>
    </source>
</evidence>
<reference evidence="3 4" key="1">
    <citation type="submission" date="2018-12" db="EMBL/GenBank/DDBJ databases">
        <title>Draft genome sequence of Xylaria grammica IHI A82.</title>
        <authorList>
            <person name="Buettner E."/>
            <person name="Kellner H."/>
        </authorList>
    </citation>
    <scope>NUCLEOTIDE SEQUENCE [LARGE SCALE GENOMIC DNA]</scope>
    <source>
        <strain evidence="3 4">IHI A82</strain>
    </source>
</reference>
<dbReference type="SUPFAM" id="SSF50494">
    <property type="entry name" value="Trypsin-like serine proteases"/>
    <property type="match status" value="1"/>
</dbReference>
<proteinExistence type="predicted"/>
<evidence type="ECO:0000256" key="1">
    <source>
        <dbReference type="ARBA" id="ARBA00022729"/>
    </source>
</evidence>
<dbReference type="PANTHER" id="PTHR15462">
    <property type="entry name" value="SERINE PROTEASE"/>
    <property type="match status" value="1"/>
</dbReference>
<organism evidence="3 4">
    <name type="scientific">Xylaria grammica</name>
    <dbReference type="NCBI Taxonomy" id="363999"/>
    <lineage>
        <taxon>Eukaryota</taxon>
        <taxon>Fungi</taxon>
        <taxon>Dikarya</taxon>
        <taxon>Ascomycota</taxon>
        <taxon>Pezizomycotina</taxon>
        <taxon>Sordariomycetes</taxon>
        <taxon>Xylariomycetidae</taxon>
        <taxon>Xylariales</taxon>
        <taxon>Xylariaceae</taxon>
        <taxon>Xylaria</taxon>
    </lineage>
</organism>
<evidence type="ECO:0008006" key="5">
    <source>
        <dbReference type="Google" id="ProtNLM"/>
    </source>
</evidence>
<name>A0A439D087_9PEZI</name>
<dbReference type="AlphaFoldDB" id="A0A439D087"/>
<gene>
    <name evidence="3" type="ORF">EKO27_g7254</name>
</gene>
<dbReference type="STRING" id="363999.A0A439D087"/>
<feature type="region of interest" description="Disordered" evidence="2">
    <location>
        <begin position="280"/>
        <end position="299"/>
    </location>
</feature>
<dbReference type="InterPro" id="IPR009003">
    <property type="entry name" value="Peptidase_S1_PA"/>
</dbReference>
<protein>
    <recommendedName>
        <fullName evidence="5">Serine protease</fullName>
    </recommendedName>
</protein>
<dbReference type="PANTHER" id="PTHR15462:SF8">
    <property type="entry name" value="SERINE PROTEASE"/>
    <property type="match status" value="1"/>
</dbReference>
<dbReference type="InterPro" id="IPR050966">
    <property type="entry name" value="Glutamyl_endopeptidase"/>
</dbReference>
<dbReference type="Gene3D" id="2.40.10.10">
    <property type="entry name" value="Trypsin-like serine proteases"/>
    <property type="match status" value="2"/>
</dbReference>
<dbReference type="Pfam" id="PF13365">
    <property type="entry name" value="Trypsin_2"/>
    <property type="match status" value="1"/>
</dbReference>
<dbReference type="PROSITE" id="PS00672">
    <property type="entry name" value="V8_HIS"/>
    <property type="match status" value="1"/>
</dbReference>
<sequence>MANDKLPNEMDIYRVGRAIGNNPSLATILLRGMAGTSYLTQHPTSTPAIDVDFPNRLSPEITDSEREGLMQDIANVLAKYREKFRNTSSRDATMQDLTSRPMAVAWKLAAGFSEAILGKYPRDVVSSKEVMIDGLLRGVVKITVSFQEGYVVTGSGVLINDRTVATVGHLLINTHGHAKGVVIQAGHGGGDDTMESRDGIYVAVHGKWYYEKRSDPNDLGFIRLSKPFNTVNPIEYMRTPIIHDGTDAAIYGYPFDMPENEDARGNRLCVSRSAVRYRQSDSTGMLEHEGDTEKGTSGGPVLDANGIVIALHRGWAPDGSDEGVNQAIAIDRNGNDFWAFCLILEYMSQREDDRVKMLGEVKEVDGFAFAW</sequence>
<dbReference type="InterPro" id="IPR028301">
    <property type="entry name" value="V8_his_AS"/>
</dbReference>
<evidence type="ECO:0000313" key="4">
    <source>
        <dbReference type="Proteomes" id="UP000286045"/>
    </source>
</evidence>
<keyword evidence="1" id="KW-0732">Signal</keyword>
<comment type="caution">
    <text evidence="3">The sequence shown here is derived from an EMBL/GenBank/DDBJ whole genome shotgun (WGS) entry which is preliminary data.</text>
</comment>
<evidence type="ECO:0000313" key="3">
    <source>
        <dbReference type="EMBL" id="RWA07864.1"/>
    </source>
</evidence>